<proteinExistence type="predicted"/>
<comment type="caution">
    <text evidence="2">The sequence shown here is derived from an EMBL/GenBank/DDBJ whole genome shotgun (WGS) entry which is preliminary data.</text>
</comment>
<dbReference type="AlphaFoldDB" id="A0A2M7W3H8"/>
<evidence type="ECO:0000259" key="1">
    <source>
        <dbReference type="Pfam" id="PF03167"/>
    </source>
</evidence>
<sequence>MAQVIELHDEFDRMQLIYGEKSLRSIYGAGQVINPKFCFVFMNPTGRNVSASPAWKGMRAPWIGTKQVWKLFVTTKLLSENIYEQITSLKPTDWTPDFAKTVYEDLAEHSVYLTNLAKCTQLDARPLPNQVFKEYRESLLREIESVKPLYVVTLGNQVSSIVLQRVISVGINTSVDDPQTVVTRNSTFNVYPVHYPVGQGLRNMPLSVRKISMLLSK</sequence>
<evidence type="ECO:0000313" key="3">
    <source>
        <dbReference type="Proteomes" id="UP000228952"/>
    </source>
</evidence>
<dbReference type="Pfam" id="PF03167">
    <property type="entry name" value="UDG"/>
    <property type="match status" value="1"/>
</dbReference>
<feature type="domain" description="Uracil-DNA glycosylase-like" evidence="1">
    <location>
        <begin position="83"/>
        <end position="173"/>
    </location>
</feature>
<name>A0A2M7W3H8_9BACT</name>
<evidence type="ECO:0000313" key="2">
    <source>
        <dbReference type="EMBL" id="PJA15140.1"/>
    </source>
</evidence>
<gene>
    <name evidence="2" type="ORF">COX64_01110</name>
</gene>
<protein>
    <recommendedName>
        <fullName evidence="1">Uracil-DNA glycosylase-like domain-containing protein</fullName>
    </recommendedName>
</protein>
<dbReference type="SUPFAM" id="SSF52141">
    <property type="entry name" value="Uracil-DNA glycosylase-like"/>
    <property type="match status" value="1"/>
</dbReference>
<dbReference type="InterPro" id="IPR005122">
    <property type="entry name" value="Uracil-DNA_glycosylase-like"/>
</dbReference>
<dbReference type="InterPro" id="IPR036895">
    <property type="entry name" value="Uracil-DNA_glycosylase-like_sf"/>
</dbReference>
<accession>A0A2M7W3H8</accession>
<dbReference type="Gene3D" id="3.40.470.10">
    <property type="entry name" value="Uracil-DNA glycosylase-like domain"/>
    <property type="match status" value="1"/>
</dbReference>
<reference evidence="3" key="1">
    <citation type="submission" date="2017-09" db="EMBL/GenBank/DDBJ databases">
        <title>Depth-based differentiation of microbial function through sediment-hosted aquifers and enrichment of novel symbionts in the deep terrestrial subsurface.</title>
        <authorList>
            <person name="Probst A.J."/>
            <person name="Ladd B."/>
            <person name="Jarett J.K."/>
            <person name="Geller-Mcgrath D.E."/>
            <person name="Sieber C.M.K."/>
            <person name="Emerson J.B."/>
            <person name="Anantharaman K."/>
            <person name="Thomas B.C."/>
            <person name="Malmstrom R."/>
            <person name="Stieglmeier M."/>
            <person name="Klingl A."/>
            <person name="Woyke T."/>
            <person name="Ryan C.M."/>
            <person name="Banfield J.F."/>
        </authorList>
    </citation>
    <scope>NUCLEOTIDE SEQUENCE [LARGE SCALE GENOMIC DNA]</scope>
</reference>
<dbReference type="EMBL" id="PFQB01000024">
    <property type="protein sequence ID" value="PJA15140.1"/>
    <property type="molecule type" value="Genomic_DNA"/>
</dbReference>
<organism evidence="2 3">
    <name type="scientific">Candidatus Dojkabacteria bacterium CG_4_10_14_0_2_um_filter_Dojkabacteria_WS6_41_15</name>
    <dbReference type="NCBI Taxonomy" id="2014249"/>
    <lineage>
        <taxon>Bacteria</taxon>
        <taxon>Candidatus Dojkabacteria</taxon>
    </lineage>
</organism>
<dbReference type="Proteomes" id="UP000228952">
    <property type="component" value="Unassembled WGS sequence"/>
</dbReference>